<feature type="transmembrane region" description="Helical" evidence="5">
    <location>
        <begin position="75"/>
        <end position="94"/>
    </location>
</feature>
<name>A0A4Y9ZQA2_9AGAM</name>
<accession>A0A4Y9ZQA2</accession>
<evidence type="ECO:0000256" key="3">
    <source>
        <dbReference type="ARBA" id="ARBA00022989"/>
    </source>
</evidence>
<feature type="transmembrane region" description="Helical" evidence="5">
    <location>
        <begin position="38"/>
        <end position="63"/>
    </location>
</feature>
<keyword evidence="4 5" id="KW-0472">Membrane</keyword>
<evidence type="ECO:0000313" key="6">
    <source>
        <dbReference type="EMBL" id="TFY76420.1"/>
    </source>
</evidence>
<dbReference type="Gene3D" id="1.20.1280.290">
    <property type="match status" value="1"/>
</dbReference>
<dbReference type="STRING" id="135208.A0A4Y9ZQA2"/>
<evidence type="ECO:0000256" key="5">
    <source>
        <dbReference type="SAM" id="Phobius"/>
    </source>
</evidence>
<dbReference type="AlphaFoldDB" id="A0A4Y9ZQA2"/>
<dbReference type="GO" id="GO:0016020">
    <property type="term" value="C:membrane"/>
    <property type="evidence" value="ECO:0007669"/>
    <property type="project" value="UniProtKB-SubCell"/>
</dbReference>
<comment type="subcellular location">
    <subcellularLocation>
        <location evidence="1">Membrane</location>
        <topology evidence="1">Multi-pass membrane protein</topology>
    </subcellularLocation>
</comment>
<proteinExistence type="predicted"/>
<dbReference type="Pfam" id="PF04193">
    <property type="entry name" value="PQ-loop"/>
    <property type="match status" value="1"/>
</dbReference>
<keyword evidence="3 5" id="KW-1133">Transmembrane helix</keyword>
<evidence type="ECO:0000313" key="7">
    <source>
        <dbReference type="Proteomes" id="UP000298061"/>
    </source>
</evidence>
<dbReference type="OrthoDB" id="19344at2759"/>
<sequence>MLASAVAVVVTFGFATAAGVLAAAQYAPQLAHTYHTRLVGALSIPMMLIQTPGGFVMVLSVALRPGTNWTTWIQFLVAALMQAVLLAMCLAWKVRQARLCIDDFGHPLPCAHAPAVVVAEAIDVDEDLAEVDENAPLLAKPHNGWRRWFARK</sequence>
<evidence type="ECO:0000256" key="4">
    <source>
        <dbReference type="ARBA" id="ARBA00023136"/>
    </source>
</evidence>
<gene>
    <name evidence="6" type="ORF">EWM64_g7592</name>
</gene>
<comment type="caution">
    <text evidence="6">The sequence shown here is derived from an EMBL/GenBank/DDBJ whole genome shotgun (WGS) entry which is preliminary data.</text>
</comment>
<reference evidence="6 7" key="1">
    <citation type="submission" date="2019-02" db="EMBL/GenBank/DDBJ databases">
        <title>Genome sequencing of the rare red list fungi Hericium alpestre (H. flagellum).</title>
        <authorList>
            <person name="Buettner E."/>
            <person name="Kellner H."/>
        </authorList>
    </citation>
    <scope>NUCLEOTIDE SEQUENCE [LARGE SCALE GENOMIC DNA]</scope>
    <source>
        <strain evidence="6 7">DSM 108284</strain>
    </source>
</reference>
<protein>
    <submittedName>
        <fullName evidence="6">Uncharacterized protein</fullName>
    </submittedName>
</protein>
<dbReference type="EMBL" id="SFCI01001211">
    <property type="protein sequence ID" value="TFY76420.1"/>
    <property type="molecule type" value="Genomic_DNA"/>
</dbReference>
<evidence type="ECO:0000256" key="2">
    <source>
        <dbReference type="ARBA" id="ARBA00022692"/>
    </source>
</evidence>
<dbReference type="InterPro" id="IPR006603">
    <property type="entry name" value="PQ-loop_rpt"/>
</dbReference>
<organism evidence="6 7">
    <name type="scientific">Hericium alpestre</name>
    <dbReference type="NCBI Taxonomy" id="135208"/>
    <lineage>
        <taxon>Eukaryota</taxon>
        <taxon>Fungi</taxon>
        <taxon>Dikarya</taxon>
        <taxon>Basidiomycota</taxon>
        <taxon>Agaricomycotina</taxon>
        <taxon>Agaricomycetes</taxon>
        <taxon>Russulales</taxon>
        <taxon>Hericiaceae</taxon>
        <taxon>Hericium</taxon>
    </lineage>
</organism>
<dbReference type="Proteomes" id="UP000298061">
    <property type="component" value="Unassembled WGS sequence"/>
</dbReference>
<keyword evidence="2 5" id="KW-0812">Transmembrane</keyword>
<evidence type="ECO:0000256" key="1">
    <source>
        <dbReference type="ARBA" id="ARBA00004141"/>
    </source>
</evidence>
<keyword evidence="7" id="KW-1185">Reference proteome</keyword>